<feature type="domain" description="GIY-YIG" evidence="2">
    <location>
        <begin position="1"/>
        <end position="63"/>
    </location>
</feature>
<organism evidence="3 4">
    <name type="scientific">Chryseosolibacter indicus</name>
    <dbReference type="NCBI Taxonomy" id="2782351"/>
    <lineage>
        <taxon>Bacteria</taxon>
        <taxon>Pseudomonadati</taxon>
        <taxon>Bacteroidota</taxon>
        <taxon>Cytophagia</taxon>
        <taxon>Cytophagales</taxon>
        <taxon>Chryseotaleaceae</taxon>
        <taxon>Chryseosolibacter</taxon>
    </lineage>
</organism>
<dbReference type="InterPro" id="IPR000305">
    <property type="entry name" value="GIY-YIG_endonuc"/>
</dbReference>
<dbReference type="PANTHER" id="PTHR34477:SF1">
    <property type="entry name" value="UPF0213 PROTEIN YHBQ"/>
    <property type="match status" value="1"/>
</dbReference>
<dbReference type="InterPro" id="IPR035901">
    <property type="entry name" value="GIY-YIG_endonuc_sf"/>
</dbReference>
<name>A0ABS5VYU4_9BACT</name>
<reference evidence="3 4" key="1">
    <citation type="submission" date="2021-05" db="EMBL/GenBank/DDBJ databases">
        <title>A Polyphasic approach of four new species of the genus Ohtaekwangia: Ohtaekwangia histidinii sp. nov., Ohtaekwangia cretensis sp. nov., Ohtaekwangia indiensis sp. nov., Ohtaekwangia reichenbachii sp. nov. from diverse environment.</title>
        <authorList>
            <person name="Octaviana S."/>
        </authorList>
    </citation>
    <scope>NUCLEOTIDE SEQUENCE [LARGE SCALE GENOMIC DNA]</scope>
    <source>
        <strain evidence="3 4">PWU20</strain>
    </source>
</reference>
<sequence>KYYVGHTDSIERRLEEHNTGRGSTFTSNCHPWTLVYQESFSTRLEATRREREIKNKKSRKYIEWLIAQPRA</sequence>
<dbReference type="Pfam" id="PF01541">
    <property type="entry name" value="GIY-YIG"/>
    <property type="match status" value="1"/>
</dbReference>
<dbReference type="PROSITE" id="PS50164">
    <property type="entry name" value="GIY_YIG"/>
    <property type="match status" value="1"/>
</dbReference>
<evidence type="ECO:0000313" key="3">
    <source>
        <dbReference type="EMBL" id="MBT1706577.1"/>
    </source>
</evidence>
<dbReference type="Gene3D" id="3.40.1440.10">
    <property type="entry name" value="GIY-YIG endonuclease"/>
    <property type="match status" value="1"/>
</dbReference>
<keyword evidence="4" id="KW-1185">Reference proteome</keyword>
<protein>
    <submittedName>
        <fullName evidence="3">GIY-YIG nuclease family protein</fullName>
    </submittedName>
</protein>
<dbReference type="SUPFAM" id="SSF82771">
    <property type="entry name" value="GIY-YIG endonuclease"/>
    <property type="match status" value="1"/>
</dbReference>
<dbReference type="Proteomes" id="UP000772618">
    <property type="component" value="Unassembled WGS sequence"/>
</dbReference>
<evidence type="ECO:0000259" key="2">
    <source>
        <dbReference type="PROSITE" id="PS50164"/>
    </source>
</evidence>
<evidence type="ECO:0000256" key="1">
    <source>
        <dbReference type="ARBA" id="ARBA00007435"/>
    </source>
</evidence>
<dbReference type="EMBL" id="JAHESD010000182">
    <property type="protein sequence ID" value="MBT1706577.1"/>
    <property type="molecule type" value="Genomic_DNA"/>
</dbReference>
<dbReference type="InterPro" id="IPR050190">
    <property type="entry name" value="UPF0213_domain"/>
</dbReference>
<gene>
    <name evidence="3" type="ORF">KK060_25115</name>
</gene>
<accession>A0ABS5VYU4</accession>
<evidence type="ECO:0000313" key="4">
    <source>
        <dbReference type="Proteomes" id="UP000772618"/>
    </source>
</evidence>
<comment type="similarity">
    <text evidence="1">Belongs to the UPF0213 family.</text>
</comment>
<feature type="non-terminal residue" evidence="3">
    <location>
        <position position="1"/>
    </location>
</feature>
<feature type="non-terminal residue" evidence="3">
    <location>
        <position position="71"/>
    </location>
</feature>
<dbReference type="PANTHER" id="PTHR34477">
    <property type="entry name" value="UPF0213 PROTEIN YHBQ"/>
    <property type="match status" value="1"/>
</dbReference>
<comment type="caution">
    <text evidence="3">The sequence shown here is derived from an EMBL/GenBank/DDBJ whole genome shotgun (WGS) entry which is preliminary data.</text>
</comment>
<proteinExistence type="inferred from homology"/>
<dbReference type="RefSeq" id="WP_302180168.1">
    <property type="nucleotide sequence ID" value="NZ_JAHESD010000182.1"/>
</dbReference>